<dbReference type="EMBL" id="JAPFFK010000007">
    <property type="protein sequence ID" value="KAJ6755591.1"/>
    <property type="molecule type" value="Genomic_DNA"/>
</dbReference>
<reference evidence="1" key="1">
    <citation type="submission" date="2022-11" db="EMBL/GenBank/DDBJ databases">
        <authorList>
            <person name="Hyden B.L."/>
            <person name="Feng K."/>
            <person name="Yates T."/>
            <person name="Jawdy S."/>
            <person name="Smart L.B."/>
            <person name="Muchero W."/>
        </authorList>
    </citation>
    <scope>NUCLEOTIDE SEQUENCE</scope>
    <source>
        <tissue evidence="1">Shoot tip</tissue>
    </source>
</reference>
<dbReference type="OrthoDB" id="5418203at2759"/>
<protein>
    <submittedName>
        <fullName evidence="1">GROWTH INHIBITION AND DIFFERENTIATION RELATED PROTEIN 88</fullName>
    </submittedName>
</protein>
<proteinExistence type="predicted"/>
<dbReference type="PANTHER" id="PTHR21678">
    <property type="entry name" value="GROWTH INHIBITION AND DIFFERENTIATION RELATED PROTEIN 88"/>
    <property type="match status" value="1"/>
</dbReference>
<dbReference type="PANTHER" id="PTHR21678:SF0">
    <property type="entry name" value="C3H1-TYPE DOMAIN-CONTAINING PROTEIN"/>
    <property type="match status" value="1"/>
</dbReference>
<accession>A0A9Q1A2J4</accession>
<dbReference type="Gene3D" id="3.30.70.330">
    <property type="match status" value="1"/>
</dbReference>
<evidence type="ECO:0000313" key="2">
    <source>
        <dbReference type="Proteomes" id="UP001151532"/>
    </source>
</evidence>
<sequence>MTNNVIRWILMNMDVTQDLIICYVNAAKYGTHHVLVLADFPPSMRTTDLEKLFEDFKDRGFVIRWINDTAALAVFRTPSIGN</sequence>
<keyword evidence="2" id="KW-1185">Reference proteome</keyword>
<organism evidence="1 2">
    <name type="scientific">Salix purpurea</name>
    <name type="common">Purple osier willow</name>
    <dbReference type="NCBI Taxonomy" id="77065"/>
    <lineage>
        <taxon>Eukaryota</taxon>
        <taxon>Viridiplantae</taxon>
        <taxon>Streptophyta</taxon>
        <taxon>Embryophyta</taxon>
        <taxon>Tracheophyta</taxon>
        <taxon>Spermatophyta</taxon>
        <taxon>Magnoliopsida</taxon>
        <taxon>eudicotyledons</taxon>
        <taxon>Gunneridae</taxon>
        <taxon>Pentapetalae</taxon>
        <taxon>rosids</taxon>
        <taxon>fabids</taxon>
        <taxon>Malpighiales</taxon>
        <taxon>Salicaceae</taxon>
        <taxon>Saliceae</taxon>
        <taxon>Salix</taxon>
    </lineage>
</organism>
<evidence type="ECO:0000313" key="1">
    <source>
        <dbReference type="EMBL" id="KAJ6755591.1"/>
    </source>
</evidence>
<dbReference type="InterPro" id="IPR039884">
    <property type="entry name" value="R3HC1/R3HCL"/>
</dbReference>
<comment type="caution">
    <text evidence="1">The sequence shown here is derived from an EMBL/GenBank/DDBJ whole genome shotgun (WGS) entry which is preliminary data.</text>
</comment>
<dbReference type="InterPro" id="IPR012677">
    <property type="entry name" value="Nucleotide-bd_a/b_plait_sf"/>
</dbReference>
<reference evidence="1" key="2">
    <citation type="journal article" date="2023" name="Int. J. Mol. Sci.">
        <title>De Novo Assembly and Annotation of 11 Diverse Shrub Willow (Salix) Genomes Reveals Novel Gene Organization in Sex-Linked Regions.</title>
        <authorList>
            <person name="Hyden B."/>
            <person name="Feng K."/>
            <person name="Yates T.B."/>
            <person name="Jawdy S."/>
            <person name="Cereghino C."/>
            <person name="Smart L.B."/>
            <person name="Muchero W."/>
        </authorList>
    </citation>
    <scope>NUCLEOTIDE SEQUENCE</scope>
    <source>
        <tissue evidence="1">Shoot tip</tissue>
    </source>
</reference>
<dbReference type="Proteomes" id="UP001151532">
    <property type="component" value="Chromosome 16"/>
</dbReference>
<gene>
    <name evidence="1" type="ORF">OIU79_028076</name>
</gene>
<name>A0A9Q1A2J4_SALPP</name>
<dbReference type="AlphaFoldDB" id="A0A9Q1A2J4"/>